<comment type="subunit">
    <text evidence="3 8">Homodimer and heterodimers.</text>
</comment>
<dbReference type="Proteomes" id="UP001367508">
    <property type="component" value="Unassembled WGS sequence"/>
</dbReference>
<dbReference type="GO" id="GO:0005886">
    <property type="term" value="C:plasma membrane"/>
    <property type="evidence" value="ECO:0007669"/>
    <property type="project" value="UniProtKB-SubCell"/>
</dbReference>
<feature type="transmembrane region" description="Helical" evidence="8">
    <location>
        <begin position="179"/>
        <end position="201"/>
    </location>
</feature>
<dbReference type="EMBL" id="JAYMYQ010000005">
    <property type="protein sequence ID" value="KAK7331331.1"/>
    <property type="molecule type" value="Genomic_DNA"/>
</dbReference>
<evidence type="ECO:0000313" key="11">
    <source>
        <dbReference type="Proteomes" id="UP001367508"/>
    </source>
</evidence>
<keyword evidence="11" id="KW-1185">Reference proteome</keyword>
<protein>
    <recommendedName>
        <fullName evidence="8">CASP-like protein</fullName>
    </recommendedName>
</protein>
<comment type="similarity">
    <text evidence="2 8">Belongs to the Casparian strip membrane proteins (CASP) family.</text>
</comment>
<comment type="caution">
    <text evidence="10">The sequence shown here is derived from an EMBL/GenBank/DDBJ whole genome shotgun (WGS) entry which is preliminary data.</text>
</comment>
<reference evidence="10 11" key="1">
    <citation type="submission" date="2024-01" db="EMBL/GenBank/DDBJ databases">
        <title>The genomes of 5 underutilized Papilionoideae crops provide insights into root nodulation and disease resistanc.</title>
        <authorList>
            <person name="Jiang F."/>
        </authorList>
    </citation>
    <scope>NUCLEOTIDE SEQUENCE [LARGE SCALE GENOMIC DNA]</scope>
    <source>
        <strain evidence="10">LVBAO_FW01</strain>
        <tissue evidence="10">Leaves</tissue>
    </source>
</reference>
<evidence type="ECO:0000256" key="5">
    <source>
        <dbReference type="ARBA" id="ARBA00022692"/>
    </source>
</evidence>
<feature type="transmembrane region" description="Helical" evidence="8">
    <location>
        <begin position="50"/>
        <end position="69"/>
    </location>
</feature>
<accession>A0AAN9L9P0</accession>
<evidence type="ECO:0000259" key="9">
    <source>
        <dbReference type="Pfam" id="PF04535"/>
    </source>
</evidence>
<proteinExistence type="inferred from homology"/>
<feature type="transmembrane region" description="Helical" evidence="8">
    <location>
        <begin position="129"/>
        <end position="159"/>
    </location>
</feature>
<dbReference type="AlphaFoldDB" id="A0AAN9L9P0"/>
<evidence type="ECO:0000313" key="10">
    <source>
        <dbReference type="EMBL" id="KAK7331331.1"/>
    </source>
</evidence>
<dbReference type="PANTHER" id="PTHR36488:SF8">
    <property type="entry name" value="CASP-LIKE PROTEIN 1U1"/>
    <property type="match status" value="1"/>
</dbReference>
<evidence type="ECO:0000256" key="3">
    <source>
        <dbReference type="ARBA" id="ARBA00011489"/>
    </source>
</evidence>
<name>A0AAN9L9P0_CANGL</name>
<evidence type="ECO:0000256" key="4">
    <source>
        <dbReference type="ARBA" id="ARBA00022475"/>
    </source>
</evidence>
<dbReference type="InterPro" id="IPR006459">
    <property type="entry name" value="CASP/CASPL"/>
</dbReference>
<evidence type="ECO:0000256" key="2">
    <source>
        <dbReference type="ARBA" id="ARBA00007651"/>
    </source>
</evidence>
<dbReference type="Pfam" id="PF04535">
    <property type="entry name" value="CASP_dom"/>
    <property type="match status" value="1"/>
</dbReference>
<evidence type="ECO:0000256" key="6">
    <source>
        <dbReference type="ARBA" id="ARBA00022989"/>
    </source>
</evidence>
<dbReference type="NCBIfam" id="TIGR01569">
    <property type="entry name" value="A_tha_TIGR01569"/>
    <property type="match status" value="1"/>
</dbReference>
<feature type="domain" description="Casparian strip membrane protein" evidence="9">
    <location>
        <begin position="47"/>
        <end position="193"/>
    </location>
</feature>
<keyword evidence="4 8" id="KW-1003">Cell membrane</keyword>
<gene>
    <name evidence="10" type="ORF">VNO77_25553</name>
</gene>
<feature type="transmembrane region" description="Helical" evidence="8">
    <location>
        <begin position="94"/>
        <end position="117"/>
    </location>
</feature>
<dbReference type="PANTHER" id="PTHR36488">
    <property type="entry name" value="CASP-LIKE PROTEIN 1U1"/>
    <property type="match status" value="1"/>
</dbReference>
<keyword evidence="6 8" id="KW-1133">Transmembrane helix</keyword>
<sequence length="234" mass="25350">MHQLANNLPPIQIKFTSYLPEHFMDSTDIELKSSSTPPPPAGVDYFKIDVILRFLLLVASVVAIAVIVSSDQTELVPFLGMLVPQPAKFKYSPAFVYFVAAFSVSGLYALISALASISVIQKPEFKLKFLLHFVFWDVLILGITASATGTAGSVAYLGLKGNSHVGWIKVCNVYDKFCRHLAGSIAVALFGSIVTALLIWLSAYTIHSRVPKASNSAANSIKHFINMGIGVLCN</sequence>
<evidence type="ECO:0000256" key="1">
    <source>
        <dbReference type="ARBA" id="ARBA00004651"/>
    </source>
</evidence>
<keyword evidence="5 8" id="KW-0812">Transmembrane</keyword>
<dbReference type="InterPro" id="IPR044173">
    <property type="entry name" value="CASPL"/>
</dbReference>
<keyword evidence="7 8" id="KW-0472">Membrane</keyword>
<evidence type="ECO:0000256" key="7">
    <source>
        <dbReference type="ARBA" id="ARBA00023136"/>
    </source>
</evidence>
<comment type="subcellular location">
    <subcellularLocation>
        <location evidence="1 8">Cell membrane</location>
        <topology evidence="1 8">Multi-pass membrane protein</topology>
    </subcellularLocation>
</comment>
<dbReference type="InterPro" id="IPR006702">
    <property type="entry name" value="CASP_dom"/>
</dbReference>
<organism evidence="10 11">
    <name type="scientific">Canavalia gladiata</name>
    <name type="common">Sword bean</name>
    <name type="synonym">Dolichos gladiatus</name>
    <dbReference type="NCBI Taxonomy" id="3824"/>
    <lineage>
        <taxon>Eukaryota</taxon>
        <taxon>Viridiplantae</taxon>
        <taxon>Streptophyta</taxon>
        <taxon>Embryophyta</taxon>
        <taxon>Tracheophyta</taxon>
        <taxon>Spermatophyta</taxon>
        <taxon>Magnoliopsida</taxon>
        <taxon>eudicotyledons</taxon>
        <taxon>Gunneridae</taxon>
        <taxon>Pentapetalae</taxon>
        <taxon>rosids</taxon>
        <taxon>fabids</taxon>
        <taxon>Fabales</taxon>
        <taxon>Fabaceae</taxon>
        <taxon>Papilionoideae</taxon>
        <taxon>50 kb inversion clade</taxon>
        <taxon>NPAAA clade</taxon>
        <taxon>indigoferoid/millettioid clade</taxon>
        <taxon>Phaseoleae</taxon>
        <taxon>Canavalia</taxon>
    </lineage>
</organism>
<evidence type="ECO:0000256" key="8">
    <source>
        <dbReference type="RuleBase" id="RU361233"/>
    </source>
</evidence>